<organism evidence="2 3">
    <name type="scientific">Clostridium facile</name>
    <dbReference type="NCBI Taxonomy" id="2763035"/>
    <lineage>
        <taxon>Bacteria</taxon>
        <taxon>Bacillati</taxon>
        <taxon>Bacillota</taxon>
        <taxon>Clostridia</taxon>
        <taxon>Eubacteriales</taxon>
        <taxon>Clostridiaceae</taxon>
        <taxon>Clostridium</taxon>
    </lineage>
</organism>
<feature type="transmembrane region" description="Helical" evidence="1">
    <location>
        <begin position="80"/>
        <end position="100"/>
    </location>
</feature>
<protein>
    <submittedName>
        <fullName evidence="2">Stage V sporulation protein AC</fullName>
    </submittedName>
</protein>
<feature type="transmembrane region" description="Helical" evidence="1">
    <location>
        <begin position="54"/>
        <end position="74"/>
    </location>
</feature>
<comment type="caution">
    <text evidence="2">The sequence shown here is derived from an EMBL/GenBank/DDBJ whole genome shotgun (WGS) entry which is preliminary data.</text>
</comment>
<dbReference type="Proteomes" id="UP000649151">
    <property type="component" value="Unassembled WGS sequence"/>
</dbReference>
<dbReference type="RefSeq" id="WP_186997012.1">
    <property type="nucleotide sequence ID" value="NZ_JACOQK010000001.1"/>
</dbReference>
<accession>A0ABR7ITM8</accession>
<feature type="transmembrane region" description="Helical" evidence="1">
    <location>
        <begin position="120"/>
        <end position="144"/>
    </location>
</feature>
<dbReference type="EMBL" id="JACOQK010000001">
    <property type="protein sequence ID" value="MBC5788510.1"/>
    <property type="molecule type" value="Genomic_DNA"/>
</dbReference>
<gene>
    <name evidence="2" type="primary">spoVAC</name>
    <name evidence="2" type="ORF">H8Z77_10885</name>
</gene>
<keyword evidence="3" id="KW-1185">Reference proteome</keyword>
<keyword evidence="1" id="KW-0812">Transmembrane</keyword>
<name>A0ABR7ITM8_9CLOT</name>
<sequence>MKLTPTEYSQMVEQASPKSPSAKNIPMAFFIGGLICGIGEALRQLYIAAGLGKPEAAACVSVTFIGITAILTGLKVFDNIAKVAGAGTIVPITGFANAIVSPALEFKAEGYVLGLGAKMFVIAGPVIVYGTVASAIYGVILYIIQLF</sequence>
<dbReference type="InterPro" id="IPR014203">
    <property type="entry name" value="Spore_V_AC"/>
</dbReference>
<evidence type="ECO:0000313" key="3">
    <source>
        <dbReference type="Proteomes" id="UP000649151"/>
    </source>
</evidence>
<keyword evidence="1" id="KW-0472">Membrane</keyword>
<dbReference type="Pfam" id="PF03862">
    <property type="entry name" value="SpoVAC_SpoVAEB"/>
    <property type="match status" value="1"/>
</dbReference>
<dbReference type="PANTHER" id="PTHR38450:SF1">
    <property type="entry name" value="STAGE V SPORULATION PROTEIN AC"/>
    <property type="match status" value="1"/>
</dbReference>
<evidence type="ECO:0000256" key="1">
    <source>
        <dbReference type="SAM" id="Phobius"/>
    </source>
</evidence>
<keyword evidence="1" id="KW-1133">Transmembrane helix</keyword>
<reference evidence="2 3" key="1">
    <citation type="submission" date="2020-08" db="EMBL/GenBank/DDBJ databases">
        <title>Genome public.</title>
        <authorList>
            <person name="Liu C."/>
            <person name="Sun Q."/>
        </authorList>
    </citation>
    <scope>NUCLEOTIDE SEQUENCE [LARGE SCALE GENOMIC DNA]</scope>
    <source>
        <strain evidence="2 3">NSJ-27</strain>
    </source>
</reference>
<dbReference type="InterPro" id="IPR005562">
    <property type="entry name" value="SpoVA"/>
</dbReference>
<dbReference type="NCBIfam" id="TIGR02838">
    <property type="entry name" value="spore_V_AC"/>
    <property type="match status" value="1"/>
</dbReference>
<evidence type="ECO:0000313" key="2">
    <source>
        <dbReference type="EMBL" id="MBC5788510.1"/>
    </source>
</evidence>
<dbReference type="PANTHER" id="PTHR38450">
    <property type="entry name" value="STAGE V SPORULATION PROTEIN AC-RELATED"/>
    <property type="match status" value="1"/>
</dbReference>
<feature type="transmembrane region" description="Helical" evidence="1">
    <location>
        <begin position="25"/>
        <end position="42"/>
    </location>
</feature>
<proteinExistence type="predicted"/>